<dbReference type="Proteomes" id="UP000276128">
    <property type="component" value="Unassembled WGS sequence"/>
</dbReference>
<gene>
    <name evidence="4" type="ORF">EJQ19_13435</name>
</gene>
<evidence type="ECO:0000259" key="3">
    <source>
        <dbReference type="PROSITE" id="PS50111"/>
    </source>
</evidence>
<evidence type="ECO:0000313" key="5">
    <source>
        <dbReference type="Proteomes" id="UP000276128"/>
    </source>
</evidence>
<reference evidence="4 5" key="1">
    <citation type="submission" date="2018-12" db="EMBL/GenBank/DDBJ databases">
        <title>Bacillus ochoae sp. nov., Paenibacillus whitsoniae sp. nov., Paenibacillus spiritus sp. nov. Isolated from the Mars Exploration Rover during spacecraft assembly.</title>
        <authorList>
            <person name="Seuylemezian A."/>
            <person name="Vaishampayan P."/>
        </authorList>
    </citation>
    <scope>NUCLEOTIDE SEQUENCE [LARGE SCALE GENOMIC DNA]</scope>
    <source>
        <strain evidence="4 5">MER 54</strain>
    </source>
</reference>
<evidence type="ECO:0000313" key="4">
    <source>
        <dbReference type="EMBL" id="RTE09371.1"/>
    </source>
</evidence>
<comment type="caution">
    <text evidence="4">The sequence shown here is derived from an EMBL/GenBank/DDBJ whole genome shotgun (WGS) entry which is preliminary data.</text>
</comment>
<feature type="domain" description="Methyl-accepting transducer" evidence="3">
    <location>
        <begin position="97"/>
        <end position="347"/>
    </location>
</feature>
<dbReference type="OrthoDB" id="2489132at2"/>
<proteinExistence type="predicted"/>
<organism evidence="4 5">
    <name type="scientific">Paenibacillus whitsoniae</name>
    <dbReference type="NCBI Taxonomy" id="2496558"/>
    <lineage>
        <taxon>Bacteria</taxon>
        <taxon>Bacillati</taxon>
        <taxon>Bacillota</taxon>
        <taxon>Bacilli</taxon>
        <taxon>Bacillales</taxon>
        <taxon>Paenibacillaceae</taxon>
        <taxon>Paenibacillus</taxon>
    </lineage>
</organism>
<evidence type="ECO:0000256" key="1">
    <source>
        <dbReference type="ARBA" id="ARBA00023224"/>
    </source>
</evidence>
<name>A0A3S0BVM3_9BACL</name>
<dbReference type="EMBL" id="RXHU01000034">
    <property type="protein sequence ID" value="RTE09371.1"/>
    <property type="molecule type" value="Genomic_DNA"/>
</dbReference>
<keyword evidence="5" id="KW-1185">Reference proteome</keyword>
<sequence>MTSPFMRGVLWLFFIPFLEVCPMIKLMHAGEYHHIESSLSQLADGDFRVSKYSASVHPRSGLQPIVNRTIRSLKSLVRVVDHSSRALHRKMEDTSARSAMISEQVEGVTSTMREMAVGMQDASGYVFDIADEMKRIHHFLQDVTGKNGEIVRSSEILSSDVVRGSNEMLFAVEHMRCISDESIQVQERMIRLNQAIAKIAAMTSVIEEISSQTQLLALNANIEAARAGEHGKGFAVVAQEITKLAVQTKQGTSDIQEVIRTVADSAGVLGVSIHKIDAAIGTGVHTLETAVGNYQKVETFLGQIVSEIKEVDESLAGITSSTLSIADSVNQTSAMIQQVAAGSEEVLASVEIQQQNLLDINANIQESALQSLTLRSSVSQFRLPPPEDSHPLQMSVDQWIEAAMAIRAVMVAMIESREIESIQAWNRQKVANEAVLARCIEQLADQVTTEQDRSTCKELQAAWQQFDIIKDQNAKWMLEGEYDKAKQALMTEGRMRFKKAMDLAAAWMEGE</sequence>
<dbReference type="GO" id="GO:0007165">
    <property type="term" value="P:signal transduction"/>
    <property type="evidence" value="ECO:0007669"/>
    <property type="project" value="UniProtKB-KW"/>
</dbReference>
<dbReference type="PANTHER" id="PTHR32089:SF112">
    <property type="entry name" value="LYSOZYME-LIKE PROTEIN-RELATED"/>
    <property type="match status" value="1"/>
</dbReference>
<dbReference type="InterPro" id="IPR004089">
    <property type="entry name" value="MCPsignal_dom"/>
</dbReference>
<dbReference type="SUPFAM" id="SSF58104">
    <property type="entry name" value="Methyl-accepting chemotaxis protein (MCP) signaling domain"/>
    <property type="match status" value="1"/>
</dbReference>
<dbReference type="PANTHER" id="PTHR32089">
    <property type="entry name" value="METHYL-ACCEPTING CHEMOTAXIS PROTEIN MCPB"/>
    <property type="match status" value="1"/>
</dbReference>
<dbReference type="AlphaFoldDB" id="A0A3S0BVM3"/>
<dbReference type="Gene3D" id="1.10.287.950">
    <property type="entry name" value="Methyl-accepting chemotaxis protein"/>
    <property type="match status" value="1"/>
</dbReference>
<dbReference type="GO" id="GO:0016020">
    <property type="term" value="C:membrane"/>
    <property type="evidence" value="ECO:0007669"/>
    <property type="project" value="InterPro"/>
</dbReference>
<dbReference type="Pfam" id="PF00015">
    <property type="entry name" value="MCPsignal"/>
    <property type="match status" value="1"/>
</dbReference>
<accession>A0A3S0BVM3</accession>
<dbReference type="PROSITE" id="PS50111">
    <property type="entry name" value="CHEMOTAXIS_TRANSDUC_2"/>
    <property type="match status" value="1"/>
</dbReference>
<keyword evidence="1 2" id="KW-0807">Transducer</keyword>
<dbReference type="SMART" id="SM00283">
    <property type="entry name" value="MA"/>
    <property type="match status" value="1"/>
</dbReference>
<evidence type="ECO:0000256" key="2">
    <source>
        <dbReference type="PROSITE-ProRule" id="PRU00284"/>
    </source>
</evidence>
<protein>
    <recommendedName>
        <fullName evidence="3">Methyl-accepting transducer domain-containing protein</fullName>
    </recommendedName>
</protein>